<dbReference type="eggNOG" id="COG0520">
    <property type="taxonomic scope" value="Bacteria"/>
</dbReference>
<sequence>MAGPGTRPADLRDLASWQEPLRAQFPIVVGHPDLAYLDSAATSQKPRPVLDAVQRYLTTSNANAGRGSYPWANSTTALVENARDRIKAFLADPDPGRSSVHFTSGTSEGLRGVARDWLPGLLGDGDEIVVPFADHQANLSPWLEARELLARRGVRIRVRPLPYQESSGDYDPRALAGIVGPRTRFVAATHVHHVHGVDMNVHRLRQAVGPDVPICLDAAQSVGHLPLSTAALDVDLLVFSGHKTMALPGTGAVWSRNLRGPRYRPGGWSGTPNTVGIASLTAALDWLDAAGTDRIERWTVALTSRLTDGLARMDAYEVLGCRSSLTADTRVQRRRSLVTFRHRGIDSRDLGFILFSRGFMVRTDGHCQAGREAEEGSVRVSLHVHNTPEEIDALLSTLASLQ</sequence>
<accession>C9Z330</accession>
<evidence type="ECO:0000256" key="2">
    <source>
        <dbReference type="ARBA" id="ARBA00010447"/>
    </source>
</evidence>
<gene>
    <name evidence="7" type="ordered locus">SCAB_86091</name>
</gene>
<feature type="domain" description="Aminotransferase class V" evidence="6">
    <location>
        <begin position="36"/>
        <end position="394"/>
    </location>
</feature>
<dbReference type="KEGG" id="scb:SCAB_86091"/>
<dbReference type="RefSeq" id="WP_013005989.1">
    <property type="nucleotide sequence ID" value="NC_013929.1"/>
</dbReference>
<comment type="cofactor">
    <cofactor evidence="1 5">
        <name>pyridoxal 5'-phosphate</name>
        <dbReference type="ChEBI" id="CHEBI:597326"/>
    </cofactor>
</comment>
<dbReference type="InterPro" id="IPR020578">
    <property type="entry name" value="Aminotrans_V_PyrdxlP_BS"/>
</dbReference>
<dbReference type="Proteomes" id="UP000001444">
    <property type="component" value="Chromosome"/>
</dbReference>
<dbReference type="AlphaFoldDB" id="C9Z330"/>
<dbReference type="Gene3D" id="3.90.1150.10">
    <property type="entry name" value="Aspartate Aminotransferase, domain 1"/>
    <property type="match status" value="1"/>
</dbReference>
<organism evidence="7 8">
    <name type="scientific">Streptomyces scabiei (strain 87.22)</name>
    <dbReference type="NCBI Taxonomy" id="680198"/>
    <lineage>
        <taxon>Bacteria</taxon>
        <taxon>Bacillati</taxon>
        <taxon>Actinomycetota</taxon>
        <taxon>Actinomycetes</taxon>
        <taxon>Kitasatosporales</taxon>
        <taxon>Streptomycetaceae</taxon>
        <taxon>Streptomyces</taxon>
    </lineage>
</organism>
<dbReference type="InterPro" id="IPR015422">
    <property type="entry name" value="PyrdxlP-dep_Trfase_small"/>
</dbReference>
<dbReference type="InterPro" id="IPR000192">
    <property type="entry name" value="Aminotrans_V_dom"/>
</dbReference>
<reference evidence="7 8" key="1">
    <citation type="journal article" date="2010" name="Mol. Plant Microbe Interact.">
        <title>Streptomyces scabies 87-22 contains a coronafacic acid-like biosynthetic cluster that contributes to plant-microbe interactions.</title>
        <authorList>
            <person name="Bignell D.R."/>
            <person name="Seipke R.F."/>
            <person name="Huguet-Tapia J.C."/>
            <person name="Chambers A.H."/>
            <person name="Parry R.J."/>
            <person name="Loria R."/>
        </authorList>
    </citation>
    <scope>NUCLEOTIDE SEQUENCE [LARGE SCALE GENOMIC DNA]</scope>
    <source>
        <strain evidence="7 8">87.22</strain>
    </source>
</reference>
<keyword evidence="3" id="KW-0663">Pyridoxal phosphate</keyword>
<evidence type="ECO:0000256" key="5">
    <source>
        <dbReference type="RuleBase" id="RU004504"/>
    </source>
</evidence>
<evidence type="ECO:0000256" key="3">
    <source>
        <dbReference type="ARBA" id="ARBA00022898"/>
    </source>
</evidence>
<dbReference type="InterPro" id="IPR015424">
    <property type="entry name" value="PyrdxlP-dep_Trfase"/>
</dbReference>
<evidence type="ECO:0000313" key="7">
    <source>
        <dbReference type="EMBL" id="CBG75551.1"/>
    </source>
</evidence>
<dbReference type="PROSITE" id="PS00595">
    <property type="entry name" value="AA_TRANSFER_CLASS_5"/>
    <property type="match status" value="1"/>
</dbReference>
<evidence type="ECO:0000259" key="6">
    <source>
        <dbReference type="Pfam" id="PF00266"/>
    </source>
</evidence>
<dbReference type="PANTHER" id="PTHR43586:SF8">
    <property type="entry name" value="CYSTEINE DESULFURASE 1, CHLOROPLASTIC"/>
    <property type="match status" value="1"/>
</dbReference>
<dbReference type="STRING" id="680198.SCAB_86091"/>
<dbReference type="Gene3D" id="3.40.640.10">
    <property type="entry name" value="Type I PLP-dependent aspartate aminotransferase-like (Major domain)"/>
    <property type="match status" value="1"/>
</dbReference>
<dbReference type="SUPFAM" id="SSF53383">
    <property type="entry name" value="PLP-dependent transferases"/>
    <property type="match status" value="1"/>
</dbReference>
<comment type="similarity">
    <text evidence="2">Belongs to the class-V pyridoxal-phosphate-dependent aminotransferase family. Csd subfamily.</text>
</comment>
<dbReference type="EMBL" id="FN554889">
    <property type="protein sequence ID" value="CBG75551.1"/>
    <property type="molecule type" value="Genomic_DNA"/>
</dbReference>
<comment type="catalytic activity">
    <reaction evidence="4">
        <text>(sulfur carrier)-H + L-cysteine = (sulfur carrier)-SH + L-alanine</text>
        <dbReference type="Rhea" id="RHEA:43892"/>
        <dbReference type="Rhea" id="RHEA-COMP:14737"/>
        <dbReference type="Rhea" id="RHEA-COMP:14739"/>
        <dbReference type="ChEBI" id="CHEBI:29917"/>
        <dbReference type="ChEBI" id="CHEBI:35235"/>
        <dbReference type="ChEBI" id="CHEBI:57972"/>
        <dbReference type="ChEBI" id="CHEBI:64428"/>
        <dbReference type="EC" id="2.8.1.7"/>
    </reaction>
</comment>
<evidence type="ECO:0000256" key="1">
    <source>
        <dbReference type="ARBA" id="ARBA00001933"/>
    </source>
</evidence>
<evidence type="ECO:0000256" key="4">
    <source>
        <dbReference type="ARBA" id="ARBA00050776"/>
    </source>
</evidence>
<dbReference type="InterPro" id="IPR015421">
    <property type="entry name" value="PyrdxlP-dep_Trfase_major"/>
</dbReference>
<protein>
    <submittedName>
        <fullName evidence="7">Putative cysteine desulfurase</fullName>
    </submittedName>
</protein>
<name>C9Z330_STRSW</name>
<dbReference type="Pfam" id="PF00266">
    <property type="entry name" value="Aminotran_5"/>
    <property type="match status" value="1"/>
</dbReference>
<dbReference type="HOGENOM" id="CLU_003433_2_5_11"/>
<dbReference type="GeneID" id="24311106"/>
<keyword evidence="8" id="KW-1185">Reference proteome</keyword>
<evidence type="ECO:0000313" key="8">
    <source>
        <dbReference type="Proteomes" id="UP000001444"/>
    </source>
</evidence>
<proteinExistence type="inferred from homology"/>
<dbReference type="GO" id="GO:0031071">
    <property type="term" value="F:cysteine desulfurase activity"/>
    <property type="evidence" value="ECO:0007669"/>
    <property type="project" value="UniProtKB-EC"/>
</dbReference>
<dbReference type="PANTHER" id="PTHR43586">
    <property type="entry name" value="CYSTEINE DESULFURASE"/>
    <property type="match status" value="1"/>
</dbReference>